<dbReference type="AlphaFoldDB" id="K9EJT0"/>
<comment type="caution">
    <text evidence="2">The sequence shown here is derived from an EMBL/GenBank/DDBJ whole genome shotgun (WGS) entry which is preliminary data.</text>
</comment>
<dbReference type="EMBL" id="AGWL01000001">
    <property type="protein sequence ID" value="EKU96146.1"/>
    <property type="molecule type" value="Genomic_DNA"/>
</dbReference>
<proteinExistence type="predicted"/>
<dbReference type="STRING" id="202789.GCA_001457435_00307"/>
<sequence length="262" mass="28737">MIIAFLVIAAVAAVAIGLTINARGRDARHWVTESVEAWRADELNLSDFHIEARDEHVTAIFEEFPRESEAYVSPEAVEDQLDRFRPLERQISSRVRDMGSKVREARENMPKRKKKPRPVVDGEVRSASMPMPMPMPVAAKADAVRAKQGAAPAKAEATRTKAEPAKPRPVWPALASQEEAEVSANAPELVAEKAPEQAPEQVAQPVASEEPAVTPVTSIEDAQRAARAQSEEENALAWLEVAEAASWKPADGKIEFPDRRTA</sequence>
<dbReference type="eggNOG" id="ENOG5031HVY">
    <property type="taxonomic scope" value="Bacteria"/>
</dbReference>
<reference evidence="2 3" key="1">
    <citation type="submission" date="2012-09" db="EMBL/GenBank/DDBJ databases">
        <title>The Genome Sequence of Actinobaculum massiliae ACS-171-V-COL2.</title>
        <authorList>
            <consortium name="The Broad Institute Genome Sequencing Platform"/>
            <person name="Earl A."/>
            <person name="Ward D."/>
            <person name="Feldgarden M."/>
            <person name="Gevers D."/>
            <person name="Saerens B."/>
            <person name="Vaneechoutte M."/>
            <person name="Walker B."/>
            <person name="Young S.K."/>
            <person name="Zeng Q."/>
            <person name="Gargeya S."/>
            <person name="Fitzgerald M."/>
            <person name="Haas B."/>
            <person name="Abouelleil A."/>
            <person name="Alvarado L."/>
            <person name="Arachchi H.M."/>
            <person name="Berlin A."/>
            <person name="Chapman S.B."/>
            <person name="Goldberg J."/>
            <person name="Griggs A."/>
            <person name="Gujja S."/>
            <person name="Hansen M."/>
            <person name="Howarth C."/>
            <person name="Imamovic A."/>
            <person name="Larimer J."/>
            <person name="McCowen C."/>
            <person name="Montmayeur A."/>
            <person name="Murphy C."/>
            <person name="Neiman D."/>
            <person name="Pearson M."/>
            <person name="Priest M."/>
            <person name="Roberts A."/>
            <person name="Saif S."/>
            <person name="Shea T."/>
            <person name="Sisk P."/>
            <person name="Sykes S."/>
            <person name="Wortman J."/>
            <person name="Nusbaum C."/>
            <person name="Birren B."/>
        </authorList>
    </citation>
    <scope>NUCLEOTIDE SEQUENCE [LARGE SCALE GENOMIC DNA]</scope>
    <source>
        <strain evidence="3">ACS-171-V-Col2</strain>
    </source>
</reference>
<dbReference type="Proteomes" id="UP000009888">
    <property type="component" value="Unassembled WGS sequence"/>
</dbReference>
<evidence type="ECO:0000256" key="1">
    <source>
        <dbReference type="SAM" id="MobiDB-lite"/>
    </source>
</evidence>
<gene>
    <name evidence="2" type="ORF">HMPREF9233_00234</name>
</gene>
<dbReference type="PATRIC" id="fig|883066.3.peg.237"/>
<evidence type="ECO:0000313" key="3">
    <source>
        <dbReference type="Proteomes" id="UP000009888"/>
    </source>
</evidence>
<evidence type="ECO:0000313" key="2">
    <source>
        <dbReference type="EMBL" id="EKU96146.1"/>
    </source>
</evidence>
<feature type="compositionally biased region" description="Basic and acidic residues" evidence="1">
    <location>
        <begin position="95"/>
        <end position="110"/>
    </location>
</feature>
<feature type="compositionally biased region" description="Low complexity" evidence="1">
    <location>
        <begin position="146"/>
        <end position="155"/>
    </location>
</feature>
<accession>K9EJT0</accession>
<keyword evidence="3" id="KW-1185">Reference proteome</keyword>
<name>K9EJT0_9ACTO</name>
<feature type="compositionally biased region" description="Basic and acidic residues" evidence="1">
    <location>
        <begin position="156"/>
        <end position="166"/>
    </location>
</feature>
<protein>
    <submittedName>
        <fullName evidence="2">Uncharacterized protein</fullName>
    </submittedName>
</protein>
<dbReference type="HOGENOM" id="CLU_1060200_0_0_11"/>
<feature type="region of interest" description="Disordered" evidence="1">
    <location>
        <begin position="95"/>
        <end position="231"/>
    </location>
</feature>
<organism evidence="2 3">
    <name type="scientific">Actinobaculum massiliense ACS-171-V-Col2</name>
    <dbReference type="NCBI Taxonomy" id="883066"/>
    <lineage>
        <taxon>Bacteria</taxon>
        <taxon>Bacillati</taxon>
        <taxon>Actinomycetota</taxon>
        <taxon>Actinomycetes</taxon>
        <taxon>Actinomycetales</taxon>
        <taxon>Actinomycetaceae</taxon>
        <taxon>Actinobaculum</taxon>
    </lineage>
</organism>